<evidence type="ECO:0000313" key="4">
    <source>
        <dbReference type="EMBL" id="KAJ8438520.1"/>
    </source>
</evidence>
<sequence length="366" mass="41776">MGSIKAALLDNLQHKLHPARNFMISGFALGVGAASFFLLSLMIFITNWEPSSSSLLFGPVILGISAFSPNSSLVSWSSSCDTNGTLLGNFTYKIENRMTGNKTHVGNEVENKTHFGNLELKVKNVSFHRADARVDYNCSIDYVRAPFLVRKSTFPGKNGPFSTLRLDLMDETTKMYYDAHVLVFNTGHWWTHEKTSRGEDYYQEGNHVFHRLKVLEAYRRALTTWGKWVDRNIDGNRTLVFFRGYSITHFRGGQWNSGGQCHKETEPILNETYLANYPSKMIALEQVLNQMKTPVIYLNISRLTDYRKDAHPSIYRKSYKTTKELIEAEKSQDCSHWCLPGVPDIWNELFYASLLKAGWGSPFLPK</sequence>
<proteinExistence type="inferred from homology"/>
<dbReference type="InterPro" id="IPR026057">
    <property type="entry name" value="TBL_C"/>
</dbReference>
<reference evidence="4" key="1">
    <citation type="submission" date="2022-04" db="EMBL/GenBank/DDBJ databases">
        <title>Carnegiea gigantea Genome sequencing and assembly v2.</title>
        <authorList>
            <person name="Copetti D."/>
            <person name="Sanderson M.J."/>
            <person name="Burquez A."/>
            <person name="Wojciechowski M.F."/>
        </authorList>
    </citation>
    <scope>NUCLEOTIDE SEQUENCE</scope>
    <source>
        <strain evidence="4">SGP5-SGP5p</strain>
        <tissue evidence="4">Aerial part</tissue>
    </source>
</reference>
<keyword evidence="2" id="KW-0472">Membrane</keyword>
<gene>
    <name evidence="4" type="ORF">Cgig2_024609</name>
</gene>
<dbReference type="AlphaFoldDB" id="A0A9Q1K8V8"/>
<protein>
    <recommendedName>
        <fullName evidence="3">Trichome birefringence-like C-terminal domain-containing protein</fullName>
    </recommendedName>
</protein>
<dbReference type="EMBL" id="JAKOGI010000250">
    <property type="protein sequence ID" value="KAJ8438520.1"/>
    <property type="molecule type" value="Genomic_DNA"/>
</dbReference>
<keyword evidence="2" id="KW-0812">Transmembrane</keyword>
<dbReference type="Proteomes" id="UP001153076">
    <property type="component" value="Unassembled WGS sequence"/>
</dbReference>
<evidence type="ECO:0000259" key="3">
    <source>
        <dbReference type="Pfam" id="PF13839"/>
    </source>
</evidence>
<keyword evidence="5" id="KW-1185">Reference proteome</keyword>
<feature type="transmembrane region" description="Helical" evidence="2">
    <location>
        <begin position="21"/>
        <end position="45"/>
    </location>
</feature>
<evidence type="ECO:0000256" key="2">
    <source>
        <dbReference type="SAM" id="Phobius"/>
    </source>
</evidence>
<dbReference type="PANTHER" id="PTHR32285">
    <property type="entry name" value="PROTEIN TRICHOME BIREFRINGENCE-LIKE 9-RELATED"/>
    <property type="match status" value="1"/>
</dbReference>
<accession>A0A9Q1K8V8</accession>
<dbReference type="OrthoDB" id="630188at2759"/>
<dbReference type="PANTHER" id="PTHR32285:SF208">
    <property type="entry name" value="PROTEIN TRICHOME BIREFRINGENCE-LIKE 2"/>
    <property type="match status" value="1"/>
</dbReference>
<organism evidence="4 5">
    <name type="scientific">Carnegiea gigantea</name>
    <dbReference type="NCBI Taxonomy" id="171969"/>
    <lineage>
        <taxon>Eukaryota</taxon>
        <taxon>Viridiplantae</taxon>
        <taxon>Streptophyta</taxon>
        <taxon>Embryophyta</taxon>
        <taxon>Tracheophyta</taxon>
        <taxon>Spermatophyta</taxon>
        <taxon>Magnoliopsida</taxon>
        <taxon>eudicotyledons</taxon>
        <taxon>Gunneridae</taxon>
        <taxon>Pentapetalae</taxon>
        <taxon>Caryophyllales</taxon>
        <taxon>Cactineae</taxon>
        <taxon>Cactaceae</taxon>
        <taxon>Cactoideae</taxon>
        <taxon>Echinocereeae</taxon>
        <taxon>Carnegiea</taxon>
    </lineage>
</organism>
<comment type="similarity">
    <text evidence="1">Belongs to the PC-esterase family. TBL subfamily.</text>
</comment>
<dbReference type="GO" id="GO:0005794">
    <property type="term" value="C:Golgi apparatus"/>
    <property type="evidence" value="ECO:0007669"/>
    <property type="project" value="TreeGrafter"/>
</dbReference>
<feature type="domain" description="Trichome birefringence-like C-terminal" evidence="3">
    <location>
        <begin position="134"/>
        <end position="352"/>
    </location>
</feature>
<keyword evidence="2" id="KW-1133">Transmembrane helix</keyword>
<evidence type="ECO:0000313" key="5">
    <source>
        <dbReference type="Proteomes" id="UP001153076"/>
    </source>
</evidence>
<dbReference type="Pfam" id="PF13839">
    <property type="entry name" value="PC-Esterase"/>
    <property type="match status" value="1"/>
</dbReference>
<name>A0A9Q1K8V8_9CARY</name>
<evidence type="ECO:0000256" key="1">
    <source>
        <dbReference type="ARBA" id="ARBA00007727"/>
    </source>
</evidence>
<dbReference type="GO" id="GO:0016413">
    <property type="term" value="F:O-acetyltransferase activity"/>
    <property type="evidence" value="ECO:0007669"/>
    <property type="project" value="InterPro"/>
</dbReference>
<dbReference type="InterPro" id="IPR029962">
    <property type="entry name" value="TBL"/>
</dbReference>
<comment type="caution">
    <text evidence="4">The sequence shown here is derived from an EMBL/GenBank/DDBJ whole genome shotgun (WGS) entry which is preliminary data.</text>
</comment>